<feature type="chain" id="PRO_5038016056" evidence="3">
    <location>
        <begin position="31"/>
        <end position="420"/>
    </location>
</feature>
<dbReference type="Pfam" id="PF01551">
    <property type="entry name" value="Peptidase_M23"/>
    <property type="match status" value="1"/>
</dbReference>
<evidence type="ECO:0000256" key="3">
    <source>
        <dbReference type="SAM" id="SignalP"/>
    </source>
</evidence>
<feature type="coiled-coil region" evidence="2">
    <location>
        <begin position="166"/>
        <end position="221"/>
    </location>
</feature>
<dbReference type="InterPro" id="IPR016047">
    <property type="entry name" value="M23ase_b-sheet_dom"/>
</dbReference>
<dbReference type="Gene3D" id="2.70.70.10">
    <property type="entry name" value="Glucose Permease (Domain IIA)"/>
    <property type="match status" value="2"/>
</dbReference>
<dbReference type="InterPro" id="IPR011055">
    <property type="entry name" value="Dup_hybrid_motif"/>
</dbReference>
<dbReference type="SUPFAM" id="SSF51261">
    <property type="entry name" value="Duplicated hybrid motif"/>
    <property type="match status" value="2"/>
</dbReference>
<sequence>MKLKYNFNKIITVFLTAIIFFSFSFTVANAGPEEDLEEIQRQLEEIAKQKQNLNNDINNENALQSEYSKELSTIKNDISLLEIEIAETELTIEQLQLQIQLLEEEIAENEQAIIDAELEIERYEDETDQRMVEMYIDEKTSSQKDMIFQAEATSLIKLELYQTTIQEETNDLLEQLAQKRAELQEREEKLVQDKVDVQRDEVQLQEEKKSLEKDKVSLDAQKQIYARKINESIAREVSHEEILNNLSEEEQWALAEQTRLVQIIFDNIGDISDGQYVTAGTAIGQQGCTGLCTGPHLHFGLSYNGASVNPCSHLPSGVLSGCAGSSSSSLTWPIGGGINLTSGYGWRWGSFHYGIDVQNYSIPNTPIYAAHNGYISYGNDNACSWYTGNLPCNGAGANYAIICENANCSSGYKSMYLHLK</sequence>
<feature type="signal peptide" evidence="3">
    <location>
        <begin position="1"/>
        <end position="30"/>
    </location>
</feature>
<evidence type="ECO:0000256" key="2">
    <source>
        <dbReference type="SAM" id="Coils"/>
    </source>
</evidence>
<reference evidence="5" key="2">
    <citation type="journal article" date="2021" name="Microbiome">
        <title>Successional dynamics and alternative stable states in a saline activated sludge microbial community over 9 years.</title>
        <authorList>
            <person name="Wang Y."/>
            <person name="Ye J."/>
            <person name="Ju F."/>
            <person name="Liu L."/>
            <person name="Boyd J.A."/>
            <person name="Deng Y."/>
            <person name="Parks D.H."/>
            <person name="Jiang X."/>
            <person name="Yin X."/>
            <person name="Woodcroft B.J."/>
            <person name="Tyson G.W."/>
            <person name="Hugenholtz P."/>
            <person name="Polz M.F."/>
            <person name="Zhang T."/>
        </authorList>
    </citation>
    <scope>NUCLEOTIDE SEQUENCE</scope>
    <source>
        <strain evidence="5">HKST-UBA14</strain>
    </source>
</reference>
<reference evidence="5" key="1">
    <citation type="submission" date="2020-04" db="EMBL/GenBank/DDBJ databases">
        <authorList>
            <person name="Zhang T."/>
        </authorList>
    </citation>
    <scope>NUCLEOTIDE SEQUENCE</scope>
    <source>
        <strain evidence="5">HKST-UBA14</strain>
    </source>
</reference>
<feature type="domain" description="M23ase beta-sheet core" evidence="4">
    <location>
        <begin position="271"/>
        <end position="310"/>
    </location>
</feature>
<comment type="caution">
    <text evidence="5">The sequence shown here is derived from an EMBL/GenBank/DDBJ whole genome shotgun (WGS) entry which is preliminary data.</text>
</comment>
<dbReference type="Gene3D" id="6.10.250.3150">
    <property type="match status" value="1"/>
</dbReference>
<dbReference type="AlphaFoldDB" id="A0A955L5N0"/>
<dbReference type="CDD" id="cd12797">
    <property type="entry name" value="M23_peptidase"/>
    <property type="match status" value="1"/>
</dbReference>
<evidence type="ECO:0000259" key="4">
    <source>
        <dbReference type="Pfam" id="PF01551"/>
    </source>
</evidence>
<dbReference type="Proteomes" id="UP000783287">
    <property type="component" value="Unassembled WGS sequence"/>
</dbReference>
<dbReference type="PANTHER" id="PTHR21666">
    <property type="entry name" value="PEPTIDASE-RELATED"/>
    <property type="match status" value="1"/>
</dbReference>
<dbReference type="PANTHER" id="PTHR21666:SF289">
    <property type="entry name" value="L-ALA--D-GLU ENDOPEPTIDASE"/>
    <property type="match status" value="1"/>
</dbReference>
<accession>A0A955L5N0</accession>
<gene>
    <name evidence="5" type="ORF">KC909_02165</name>
</gene>
<dbReference type="InterPro" id="IPR050570">
    <property type="entry name" value="Cell_wall_metabolism_enzyme"/>
</dbReference>
<evidence type="ECO:0000313" key="6">
    <source>
        <dbReference type="Proteomes" id="UP000783287"/>
    </source>
</evidence>
<organism evidence="5 6">
    <name type="scientific">Candidatus Dojkabacteria bacterium</name>
    <dbReference type="NCBI Taxonomy" id="2099670"/>
    <lineage>
        <taxon>Bacteria</taxon>
        <taxon>Candidatus Dojkabacteria</taxon>
    </lineage>
</organism>
<dbReference type="GO" id="GO:0004222">
    <property type="term" value="F:metalloendopeptidase activity"/>
    <property type="evidence" value="ECO:0007669"/>
    <property type="project" value="TreeGrafter"/>
</dbReference>
<evidence type="ECO:0000313" key="5">
    <source>
        <dbReference type="EMBL" id="MCA9383146.1"/>
    </source>
</evidence>
<keyword evidence="2" id="KW-0175">Coiled coil</keyword>
<feature type="coiled-coil region" evidence="2">
    <location>
        <begin position="33"/>
        <end position="126"/>
    </location>
</feature>
<protein>
    <submittedName>
        <fullName evidence="5">Peptidoglycan DD-metalloendopeptidase family protein</fullName>
    </submittedName>
</protein>
<proteinExistence type="predicted"/>
<dbReference type="EMBL" id="JAGQLK010000031">
    <property type="protein sequence ID" value="MCA9383146.1"/>
    <property type="molecule type" value="Genomic_DNA"/>
</dbReference>
<name>A0A955L5N0_9BACT</name>
<keyword evidence="1 3" id="KW-0732">Signal</keyword>
<evidence type="ECO:0000256" key="1">
    <source>
        <dbReference type="ARBA" id="ARBA00022729"/>
    </source>
</evidence>